<feature type="compositionally biased region" description="Acidic residues" evidence="1">
    <location>
        <begin position="23"/>
        <end position="32"/>
    </location>
</feature>
<dbReference type="NCBIfam" id="TIGR01662">
    <property type="entry name" value="HAD-SF-IIIA"/>
    <property type="match status" value="1"/>
</dbReference>
<protein>
    <recommendedName>
        <fullName evidence="4">Bifunctional polynucleotide phosphatase/kinase</fullName>
    </recommendedName>
</protein>
<dbReference type="InterPro" id="IPR006551">
    <property type="entry name" value="Polynucleotide_phosphatase"/>
</dbReference>
<evidence type="ECO:0000256" key="1">
    <source>
        <dbReference type="SAM" id="MobiDB-lite"/>
    </source>
</evidence>
<sequence>MHLGETALVLDQGILEPQPVSDGDSDSDSDYEEVSVTRYKVQLSSGVTGWVSASSRIAEDMYDITRVVPKPTWTYHPREEVMERTDPRMMGEGSPSGGEKIAAFDLDGTLEVTKLGTPPYLATSTSEFRPYSDSVISKVRELHADGYRVVIFSNQGGVGGKLDGCKADVVRGRVDFLGGVWGVPFAALFATGRKGKKGEDETGEITYRKPGSGMWEMFLSKHNKGVKPDLKVSFYVGDAAGRMGDHGDCDREFARSVGVKFYTPEQFFGREGS</sequence>
<dbReference type="Proteomes" id="UP001165065">
    <property type="component" value="Unassembled WGS sequence"/>
</dbReference>
<reference evidence="3" key="1">
    <citation type="journal article" date="2023" name="Commun. Biol.">
        <title>Genome analysis of Parmales, the sister group of diatoms, reveals the evolutionary specialization of diatoms from phago-mixotrophs to photoautotrophs.</title>
        <authorList>
            <person name="Ban H."/>
            <person name="Sato S."/>
            <person name="Yoshikawa S."/>
            <person name="Yamada K."/>
            <person name="Nakamura Y."/>
            <person name="Ichinomiya M."/>
            <person name="Sato N."/>
            <person name="Blanc-Mathieu R."/>
            <person name="Endo H."/>
            <person name="Kuwata A."/>
            <person name="Ogata H."/>
        </authorList>
    </citation>
    <scope>NUCLEOTIDE SEQUENCE [LARGE SCALE GENOMIC DNA]</scope>
</reference>
<dbReference type="PANTHER" id="PTHR12083:SF9">
    <property type="entry name" value="BIFUNCTIONAL POLYNUCLEOTIDE PHOSPHATASE_KINASE"/>
    <property type="match status" value="1"/>
</dbReference>
<dbReference type="SUPFAM" id="SSF56784">
    <property type="entry name" value="HAD-like"/>
    <property type="match status" value="1"/>
</dbReference>
<organism evidence="2 3">
    <name type="scientific">Triparma columacea</name>
    <dbReference type="NCBI Taxonomy" id="722753"/>
    <lineage>
        <taxon>Eukaryota</taxon>
        <taxon>Sar</taxon>
        <taxon>Stramenopiles</taxon>
        <taxon>Ochrophyta</taxon>
        <taxon>Bolidophyceae</taxon>
        <taxon>Parmales</taxon>
        <taxon>Triparmaceae</taxon>
        <taxon>Triparma</taxon>
    </lineage>
</organism>
<dbReference type="Pfam" id="PF08645">
    <property type="entry name" value="PNK3P"/>
    <property type="match status" value="1"/>
</dbReference>
<dbReference type="GO" id="GO:0003690">
    <property type="term" value="F:double-stranded DNA binding"/>
    <property type="evidence" value="ECO:0007669"/>
    <property type="project" value="TreeGrafter"/>
</dbReference>
<evidence type="ECO:0000313" key="2">
    <source>
        <dbReference type="EMBL" id="GMI40265.1"/>
    </source>
</evidence>
<dbReference type="EMBL" id="BRYA01001193">
    <property type="protein sequence ID" value="GMI40265.1"/>
    <property type="molecule type" value="Genomic_DNA"/>
</dbReference>
<feature type="region of interest" description="Disordered" evidence="1">
    <location>
        <begin position="1"/>
        <end position="32"/>
    </location>
</feature>
<dbReference type="GO" id="GO:0046404">
    <property type="term" value="F:ATP-dependent polydeoxyribonucleotide 5'-hydroxyl-kinase activity"/>
    <property type="evidence" value="ECO:0007669"/>
    <property type="project" value="TreeGrafter"/>
</dbReference>
<dbReference type="PANTHER" id="PTHR12083">
    <property type="entry name" value="BIFUNCTIONAL POLYNUCLEOTIDE PHOSPHATASE/KINASE"/>
    <property type="match status" value="1"/>
</dbReference>
<dbReference type="OrthoDB" id="19045at2759"/>
<dbReference type="InterPro" id="IPR036412">
    <property type="entry name" value="HAD-like_sf"/>
</dbReference>
<name>A0A9W7L9L4_9STRA</name>
<dbReference type="AlphaFoldDB" id="A0A9W7L9L4"/>
<dbReference type="InterPro" id="IPR023214">
    <property type="entry name" value="HAD_sf"/>
</dbReference>
<keyword evidence="3" id="KW-1185">Reference proteome</keyword>
<dbReference type="InterPro" id="IPR006549">
    <property type="entry name" value="HAD-SF_hydro_IIIA"/>
</dbReference>
<dbReference type="NCBIfam" id="TIGR01664">
    <property type="entry name" value="DNA-3'-Pase"/>
    <property type="match status" value="1"/>
</dbReference>
<accession>A0A9W7L9L4</accession>
<evidence type="ECO:0008006" key="4">
    <source>
        <dbReference type="Google" id="ProtNLM"/>
    </source>
</evidence>
<dbReference type="InterPro" id="IPR013954">
    <property type="entry name" value="PNK3P"/>
</dbReference>
<gene>
    <name evidence="2" type="ORF">TrCOL_g11549</name>
</gene>
<dbReference type="Gene3D" id="3.40.50.1000">
    <property type="entry name" value="HAD superfamily/HAD-like"/>
    <property type="match status" value="1"/>
</dbReference>
<comment type="caution">
    <text evidence="2">The sequence shown here is derived from an EMBL/GenBank/DDBJ whole genome shotgun (WGS) entry which is preliminary data.</text>
</comment>
<evidence type="ECO:0000313" key="3">
    <source>
        <dbReference type="Proteomes" id="UP001165065"/>
    </source>
</evidence>
<dbReference type="GO" id="GO:0046403">
    <property type="term" value="F:polynucleotide 3'-phosphatase activity"/>
    <property type="evidence" value="ECO:0007669"/>
    <property type="project" value="TreeGrafter"/>
</dbReference>
<dbReference type="GO" id="GO:0006281">
    <property type="term" value="P:DNA repair"/>
    <property type="evidence" value="ECO:0007669"/>
    <property type="project" value="TreeGrafter"/>
</dbReference>
<proteinExistence type="predicted"/>